<feature type="region of interest" description="Disordered" evidence="1">
    <location>
        <begin position="229"/>
        <end position="249"/>
    </location>
</feature>
<name>A0AAN5CXV8_9BILA</name>
<reference evidence="3" key="1">
    <citation type="submission" date="2022-10" db="EMBL/GenBank/DDBJ databases">
        <title>Genome assembly of Pristionchus species.</title>
        <authorList>
            <person name="Yoshida K."/>
            <person name="Sommer R.J."/>
        </authorList>
    </citation>
    <scope>NUCLEOTIDE SEQUENCE [LARGE SCALE GENOMIC DNA]</scope>
    <source>
        <strain evidence="3">RS5460</strain>
    </source>
</reference>
<evidence type="ECO:0000313" key="2">
    <source>
        <dbReference type="EMBL" id="GMR52838.1"/>
    </source>
</evidence>
<evidence type="ECO:0000313" key="3">
    <source>
        <dbReference type="Proteomes" id="UP001328107"/>
    </source>
</evidence>
<sequence length="946" mass="102388">FRPSRLRYFRSDRICVIPGADLAVVIDEWARMDDRRSTTSIWMMAAEAIRKAVTYHHTRIGPASVDLQENLRGAICAKIRDQPGGTLAIRTRNTELTLPLKTVVTYRAPAAPGSRREAREKRRREAREARRRVCIDRGDPTHTLTFFSYDTDVSEEEPIEAEETMTAQSHASATSRKKRVRRSLIRRLSYYPPREPMERQIRVDFVNLEQGGADFTPPLYGEEYEEFEGNSSGMESDFNDDGDVPSEHPTTHPCLSPFPNIDGGAEEECSPTTSTSTLVDATPPAASVASSASSAPAAPVWGLDVGTSGESELVVLPDAAAAAAQMWGATEAAWDAVPDTPLASVPFILRVPDQILIEEEDFPAVESIPNISDQERLGEGFAMGTTYARRPPLPPNPIALPPSSISYQSSLSALAAACSAAQARMPAPELPPLVGADAPRLCDELCAAMVGRGSYPTRVASAYLHDRSQAAPVAYEQVLLPSERTQYHQLHAAVEHAFDVMGWREMPSASAPEAPAAAAAPVAVSAPATPAPSSSTTSTHRVDTINLPGFGARFIERNGDLPATFTNRARMKRQRDARAASAAAIAEAHAAAAAHAARNEQQGEDSSALVPGPSASFEHDRRKSRRVLEEEPPACSSTPTGSVAAGAESAPPQLLPMLQPPQQRVLGAVQQQQQQPLFSSSPSDISARIAAFMNRAASPSTAAVQSTTCPCVYCPSGLARHRHPPSTLLPIPIQPPPQPLESTPTWPIDGTYTQQLMAIHRHQVQQTNAGILQQMQQVHQALAMQQQQQQQRQAQQSLQQQLLQHHQQQLALLQGVELRGATQQPQQQRVAPTNTTPALPRMDGLAWTGYYPPFLNMGTPSPAVVPPSFVDLPDANPVVARQHMFTAQHPQLAASSSLSSAAAAAAAGSRPDQQLLQQGESSQFGDRMLAQLFQLHEGEQRQMHFL</sequence>
<organism evidence="2 3">
    <name type="scientific">Pristionchus mayeri</name>
    <dbReference type="NCBI Taxonomy" id="1317129"/>
    <lineage>
        <taxon>Eukaryota</taxon>
        <taxon>Metazoa</taxon>
        <taxon>Ecdysozoa</taxon>
        <taxon>Nematoda</taxon>
        <taxon>Chromadorea</taxon>
        <taxon>Rhabditida</taxon>
        <taxon>Rhabditina</taxon>
        <taxon>Diplogasteromorpha</taxon>
        <taxon>Diplogasteroidea</taxon>
        <taxon>Neodiplogasteridae</taxon>
        <taxon>Pristionchus</taxon>
    </lineage>
</organism>
<gene>
    <name evidence="2" type="ORF">PMAYCL1PPCAC_23033</name>
</gene>
<feature type="compositionally biased region" description="Basic and acidic residues" evidence="1">
    <location>
        <begin position="617"/>
        <end position="629"/>
    </location>
</feature>
<accession>A0AAN5CXV8</accession>
<dbReference type="EMBL" id="BTRK01000005">
    <property type="protein sequence ID" value="GMR52838.1"/>
    <property type="molecule type" value="Genomic_DNA"/>
</dbReference>
<dbReference type="AlphaFoldDB" id="A0AAN5CXV8"/>
<dbReference type="Proteomes" id="UP001328107">
    <property type="component" value="Unassembled WGS sequence"/>
</dbReference>
<proteinExistence type="predicted"/>
<feature type="compositionally biased region" description="Basic and acidic residues" evidence="1">
    <location>
        <begin position="114"/>
        <end position="128"/>
    </location>
</feature>
<feature type="non-terminal residue" evidence="2">
    <location>
        <position position="1"/>
    </location>
</feature>
<feature type="region of interest" description="Disordered" evidence="1">
    <location>
        <begin position="109"/>
        <end position="128"/>
    </location>
</feature>
<feature type="non-terminal residue" evidence="2">
    <location>
        <position position="946"/>
    </location>
</feature>
<protein>
    <submittedName>
        <fullName evidence="2">Uncharacterized protein</fullName>
    </submittedName>
</protein>
<feature type="region of interest" description="Disordered" evidence="1">
    <location>
        <begin position="593"/>
        <end position="657"/>
    </location>
</feature>
<feature type="compositionally biased region" description="Low complexity" evidence="1">
    <location>
        <begin position="270"/>
        <end position="282"/>
    </location>
</feature>
<comment type="caution">
    <text evidence="2">The sequence shown here is derived from an EMBL/GenBank/DDBJ whole genome shotgun (WGS) entry which is preliminary data.</text>
</comment>
<evidence type="ECO:0000256" key="1">
    <source>
        <dbReference type="SAM" id="MobiDB-lite"/>
    </source>
</evidence>
<keyword evidence="3" id="KW-1185">Reference proteome</keyword>
<feature type="region of interest" description="Disordered" evidence="1">
    <location>
        <begin position="262"/>
        <end position="282"/>
    </location>
</feature>